<evidence type="ECO:0000313" key="5">
    <source>
        <dbReference type="Proteomes" id="UP000006867"/>
    </source>
</evidence>
<evidence type="ECO:0000256" key="2">
    <source>
        <dbReference type="ARBA" id="ARBA00022833"/>
    </source>
</evidence>
<dbReference type="RefSeq" id="WP_003327375.1">
    <property type="nucleotide sequence ID" value="NC_014639.1"/>
</dbReference>
<gene>
    <name evidence="4" type="ordered locus">BATR1942_04300</name>
</gene>
<evidence type="ECO:0000259" key="3">
    <source>
        <dbReference type="PROSITE" id="PS51747"/>
    </source>
</evidence>
<evidence type="ECO:0000313" key="4">
    <source>
        <dbReference type="EMBL" id="ADP31814.1"/>
    </source>
</evidence>
<dbReference type="PANTHER" id="PTHR11079">
    <property type="entry name" value="CYTOSINE DEAMINASE FAMILY MEMBER"/>
    <property type="match status" value="1"/>
</dbReference>
<dbReference type="EMBL" id="CP002207">
    <property type="protein sequence ID" value="ADP31814.1"/>
    <property type="molecule type" value="Genomic_DNA"/>
</dbReference>
<keyword evidence="1" id="KW-0479">Metal-binding</keyword>
<dbReference type="Proteomes" id="UP000006867">
    <property type="component" value="Chromosome"/>
</dbReference>
<dbReference type="PANTHER" id="PTHR11079:SF161">
    <property type="entry name" value="CMP_DCMP-TYPE DEAMINASE DOMAIN-CONTAINING PROTEIN"/>
    <property type="match status" value="1"/>
</dbReference>
<name>A0ABM5LVC1_BACA1</name>
<accession>A0ABM5LVC1</accession>
<dbReference type="InterPro" id="IPR016192">
    <property type="entry name" value="APOBEC/CMP_deaminase_Zn-bd"/>
</dbReference>
<reference evidence="4 5" key="1">
    <citation type="journal article" date="2011" name="Front. Microbiol.">
        <title>Genomic signatures of strain selection and enhancement in Bacillus atrophaeus var. globigii, a historical biowarfare simulant.</title>
        <authorList>
            <person name="Gibbons H.S."/>
            <person name="Broomall S.M."/>
            <person name="McNew L.A."/>
            <person name="Daligault H."/>
            <person name="Chapman C."/>
            <person name="Bruce D."/>
            <person name="Karavis M."/>
            <person name="Krepps M."/>
            <person name="McGregor P.A."/>
            <person name="Hong C."/>
            <person name="Park K.H."/>
            <person name="Akmal A."/>
            <person name="Feldman A."/>
            <person name="Lin J.S."/>
            <person name="Chang W.E."/>
            <person name="Higgs B.W."/>
            <person name="Demirev P."/>
            <person name="Lindquist J."/>
            <person name="Liem A."/>
            <person name="Fochler E."/>
            <person name="Read T.D."/>
            <person name="Tapia R."/>
            <person name="Johnson S."/>
            <person name="Bishop-Lilly K.A."/>
            <person name="Detter C."/>
            <person name="Han C."/>
            <person name="Sozhamannan S."/>
            <person name="Rosenzweig C.N."/>
            <person name="Skowronski E.W."/>
        </authorList>
    </citation>
    <scope>NUCLEOTIDE SEQUENCE [LARGE SCALE GENOMIC DNA]</scope>
    <source>
        <strain evidence="4 5">1942</strain>
    </source>
</reference>
<sequence length="156" mass="17188">MNHNEFLQRAVELATEGVNAGIGGPFGAVIVKDGKIIAEGQNNVTTSNDPTAHAEVTAIRNACEALGSYQLDDCILYTSCEPCPMCLGAIYWARPKAVYYASEHTDAANAGFDDSFIYDEIEKPLSERVIPFRQVHLSEHLSPFQAWQAFADKKEY</sequence>
<keyword evidence="5" id="KW-1185">Reference proteome</keyword>
<dbReference type="PROSITE" id="PS00903">
    <property type="entry name" value="CYT_DCMP_DEAMINASES_1"/>
    <property type="match status" value="1"/>
</dbReference>
<dbReference type="InterPro" id="IPR016193">
    <property type="entry name" value="Cytidine_deaminase-like"/>
</dbReference>
<dbReference type="SUPFAM" id="SSF53927">
    <property type="entry name" value="Cytidine deaminase-like"/>
    <property type="match status" value="1"/>
</dbReference>
<feature type="domain" description="CMP/dCMP-type deaminase" evidence="3">
    <location>
        <begin position="1"/>
        <end position="132"/>
    </location>
</feature>
<dbReference type="CDD" id="cd01285">
    <property type="entry name" value="nucleoside_deaminase"/>
    <property type="match status" value="1"/>
</dbReference>
<dbReference type="PROSITE" id="PS51747">
    <property type="entry name" value="CYT_DCMP_DEAMINASES_2"/>
    <property type="match status" value="1"/>
</dbReference>
<dbReference type="Gene3D" id="3.40.140.10">
    <property type="entry name" value="Cytidine Deaminase, domain 2"/>
    <property type="match status" value="1"/>
</dbReference>
<dbReference type="InterPro" id="IPR002125">
    <property type="entry name" value="CMP_dCMP_dom"/>
</dbReference>
<proteinExistence type="predicted"/>
<keyword evidence="2" id="KW-0862">Zinc</keyword>
<protein>
    <submittedName>
        <fullName evidence="4">Guanine deaminase</fullName>
    </submittedName>
</protein>
<dbReference type="Pfam" id="PF00383">
    <property type="entry name" value="dCMP_cyt_deam_1"/>
    <property type="match status" value="1"/>
</dbReference>
<evidence type="ECO:0000256" key="1">
    <source>
        <dbReference type="ARBA" id="ARBA00022723"/>
    </source>
</evidence>
<organism evidence="4 5">
    <name type="scientific">Bacillus atrophaeus (strain 1942)</name>
    <dbReference type="NCBI Taxonomy" id="720555"/>
    <lineage>
        <taxon>Bacteria</taxon>
        <taxon>Bacillati</taxon>
        <taxon>Bacillota</taxon>
        <taxon>Bacilli</taxon>
        <taxon>Bacillales</taxon>
        <taxon>Bacillaceae</taxon>
        <taxon>Bacillus</taxon>
    </lineage>
</organism>